<proteinExistence type="predicted"/>
<evidence type="ECO:0000313" key="2">
    <source>
        <dbReference type="EMBL" id="CAH1393200.1"/>
    </source>
</evidence>
<protein>
    <submittedName>
        <fullName evidence="2">Uncharacterized protein</fullName>
    </submittedName>
</protein>
<evidence type="ECO:0000313" key="3">
    <source>
        <dbReference type="Proteomes" id="UP001152798"/>
    </source>
</evidence>
<keyword evidence="3" id="KW-1185">Reference proteome</keyword>
<dbReference type="EMBL" id="OV725078">
    <property type="protein sequence ID" value="CAH1393200.1"/>
    <property type="molecule type" value="Genomic_DNA"/>
</dbReference>
<organism evidence="2 3">
    <name type="scientific">Nezara viridula</name>
    <name type="common">Southern green stink bug</name>
    <name type="synonym">Cimex viridulus</name>
    <dbReference type="NCBI Taxonomy" id="85310"/>
    <lineage>
        <taxon>Eukaryota</taxon>
        <taxon>Metazoa</taxon>
        <taxon>Ecdysozoa</taxon>
        <taxon>Arthropoda</taxon>
        <taxon>Hexapoda</taxon>
        <taxon>Insecta</taxon>
        <taxon>Pterygota</taxon>
        <taxon>Neoptera</taxon>
        <taxon>Paraneoptera</taxon>
        <taxon>Hemiptera</taxon>
        <taxon>Heteroptera</taxon>
        <taxon>Panheteroptera</taxon>
        <taxon>Pentatomomorpha</taxon>
        <taxon>Pentatomoidea</taxon>
        <taxon>Pentatomidae</taxon>
        <taxon>Pentatominae</taxon>
        <taxon>Nezara</taxon>
    </lineage>
</organism>
<gene>
    <name evidence="2" type="ORF">NEZAVI_LOCUS3908</name>
</gene>
<feature type="compositionally biased region" description="Polar residues" evidence="1">
    <location>
        <begin position="151"/>
        <end position="166"/>
    </location>
</feature>
<evidence type="ECO:0000256" key="1">
    <source>
        <dbReference type="SAM" id="MobiDB-lite"/>
    </source>
</evidence>
<accession>A0A9P0E9C1</accession>
<dbReference type="Proteomes" id="UP001152798">
    <property type="component" value="Chromosome 2"/>
</dbReference>
<feature type="region of interest" description="Disordered" evidence="1">
    <location>
        <begin position="126"/>
        <end position="174"/>
    </location>
</feature>
<dbReference type="AlphaFoldDB" id="A0A9P0E9C1"/>
<name>A0A9P0E9C1_NEZVI</name>
<reference evidence="2" key="1">
    <citation type="submission" date="2022-01" db="EMBL/GenBank/DDBJ databases">
        <authorList>
            <person name="King R."/>
        </authorList>
    </citation>
    <scope>NUCLEOTIDE SEQUENCE</scope>
</reference>
<sequence length="174" mass="19334">MRTRRQTPISDPATHRHHSVFKKSTGRSPLVWLRGRGRTQEHPGTNLRGRRLILLTPPLDIDGTGLPVQGLLPSPWYSPSFLYEETKADRLVCGNTLFLKSPQVVPRYCGPNHSLPLGTLLHSYTKRQKPMEESTPTDTHRQGKKRCGNSPRKTSGSVAGPSSQQDIPGDQGKP</sequence>